<feature type="domain" description="wHTH-Hsp90 Na associated" evidence="1">
    <location>
        <begin position="620"/>
        <end position="671"/>
    </location>
</feature>
<evidence type="ECO:0000259" key="1">
    <source>
        <dbReference type="Pfam" id="PF24410"/>
    </source>
</evidence>
<dbReference type="AlphaFoldDB" id="A0A841CN33"/>
<comment type="caution">
    <text evidence="2">The sequence shown here is derived from an EMBL/GenBank/DDBJ whole genome shotgun (WGS) entry which is preliminary data.</text>
</comment>
<reference evidence="2 3" key="1">
    <citation type="submission" date="2020-08" db="EMBL/GenBank/DDBJ databases">
        <title>Genomic Encyclopedia of Type Strains, Phase III (KMG-III): the genomes of soil and plant-associated and newly described type strains.</title>
        <authorList>
            <person name="Whitman W."/>
        </authorList>
    </citation>
    <scope>NUCLEOTIDE SEQUENCE [LARGE SCALE GENOMIC DNA]</scope>
    <source>
        <strain evidence="2 3">CECT 8640</strain>
    </source>
</reference>
<dbReference type="RefSeq" id="WP_184691729.1">
    <property type="nucleotide sequence ID" value="NZ_JACHJN010000005.1"/>
</dbReference>
<evidence type="ECO:0000313" key="2">
    <source>
        <dbReference type="EMBL" id="MBB5956956.1"/>
    </source>
</evidence>
<proteinExistence type="predicted"/>
<accession>A0A841CN33</accession>
<evidence type="ECO:0000313" key="3">
    <source>
        <dbReference type="Proteomes" id="UP000547510"/>
    </source>
</evidence>
<protein>
    <recommendedName>
        <fullName evidence="1">wHTH-Hsp90 Na associated domain-containing protein</fullName>
    </recommendedName>
</protein>
<dbReference type="EMBL" id="JACHJN010000005">
    <property type="protein sequence ID" value="MBB5956956.1"/>
    <property type="molecule type" value="Genomic_DNA"/>
</dbReference>
<feature type="domain" description="wHTH-Hsp90 Na associated" evidence="1">
    <location>
        <begin position="429"/>
        <end position="480"/>
    </location>
</feature>
<sequence length="887" mass="96304">MGQSELREVFSQAGAKFTDRPEYLEERADWATKDVHLYPNSRFGIGVLSYFMLADEIEVVTRRMSRRGHEHAPTLKVMIAGPGHLFRIEEEHDDRPTGTTVTLYLRDGENAPSCVEVLRRLLGIAEFETTAEHEDFTHTWRPFGLRQRSSPGPRSPGIDVSGGLVHSTPGDNGQVVWCAGGGGLLVDGIHAAPPIPRGADPASADSLAPMGAVVNLTRNWSPQLTVDRASVLEDVSPRVERLLTDAIPVLLEAMPTFLTRLWLLNLAGTVPSVADAIAAVMADWNIPLPTTDGLTDMASIGCFPSDTVLIHRLSLRARGVDEPMSGRRFPEHILLWRLIAHCGTRVLDGLATGTRTPAPARPSDSVLFDLDQGDFLDEGSLPGAVAPRTLARVAMSAGKSVGAVAHRYRTLGYRIAGADPAGDDTTRQATDPIILSRDLDGLAPGIDQRHPVPPGHVISAHFHTGIKPDLIVDRLRWYAFDVSGSSDLPKRLSDHDVTLAGALLDGLPPWLPPAEPVDLGRILFAAHLLELSPAEVARRYDDLNFPTPPGVPVPDWLPQVVPALRRIFLRLDEIQDGGTVALSQIVRTAVLWGVPPREAARRIGELGRPVPDEEVVPPALDGADLELLPRDWLEADMSVGRVTVSAATLFFIADRTGRDLTDIVERLTEWAFDVRVSTEDVNRLDNLDRRLVDMGLATGRNHSEDDRLVHSLLETARQVGRPVSEVSRRLRRLGVPTPGLAHLTEPLSQLDFRLLTVAGHAVAKLPPGSRVPVALVAAAADLAGETVAAATTRLVALGYSVAFAGDDHVDGFDSDDLHILRALELERPVSVRDVIRIALRYEMKLIDVARRIEGMGLSVPDLAAALPAVLELVPWQEEHPGTVNPTA</sequence>
<dbReference type="InterPro" id="IPR036890">
    <property type="entry name" value="HATPase_C_sf"/>
</dbReference>
<keyword evidence="3" id="KW-1185">Reference proteome</keyword>
<organism evidence="2 3">
    <name type="scientific">Saccharothrix tamanrassetensis</name>
    <dbReference type="NCBI Taxonomy" id="1051531"/>
    <lineage>
        <taxon>Bacteria</taxon>
        <taxon>Bacillati</taxon>
        <taxon>Actinomycetota</taxon>
        <taxon>Actinomycetes</taxon>
        <taxon>Pseudonocardiales</taxon>
        <taxon>Pseudonocardiaceae</taxon>
        <taxon>Saccharothrix</taxon>
    </lineage>
</organism>
<feature type="domain" description="wHTH-Hsp90 Na associated" evidence="1">
    <location>
        <begin position="492"/>
        <end position="543"/>
    </location>
</feature>
<dbReference type="InterPro" id="IPR056507">
    <property type="entry name" value="wHTH-HSP90_Na-assoc"/>
</dbReference>
<dbReference type="Proteomes" id="UP000547510">
    <property type="component" value="Unassembled WGS sequence"/>
</dbReference>
<gene>
    <name evidence="2" type="ORF">FHS29_003549</name>
</gene>
<dbReference type="Pfam" id="PF24410">
    <property type="entry name" value="wHTH-HSP90_Na-assoc"/>
    <property type="match status" value="3"/>
</dbReference>
<dbReference type="SUPFAM" id="SSF55874">
    <property type="entry name" value="ATPase domain of HSP90 chaperone/DNA topoisomerase II/histidine kinase"/>
    <property type="match status" value="1"/>
</dbReference>
<dbReference type="Gene3D" id="3.30.565.10">
    <property type="entry name" value="Histidine kinase-like ATPase, C-terminal domain"/>
    <property type="match status" value="1"/>
</dbReference>
<name>A0A841CN33_9PSEU</name>